<organism evidence="1 2">
    <name type="scientific">Sphingomonas desiccabilis</name>
    <dbReference type="NCBI Taxonomy" id="429134"/>
    <lineage>
        <taxon>Bacteria</taxon>
        <taxon>Pseudomonadati</taxon>
        <taxon>Pseudomonadota</taxon>
        <taxon>Alphaproteobacteria</taxon>
        <taxon>Sphingomonadales</taxon>
        <taxon>Sphingomonadaceae</taxon>
        <taxon>Sphingomonas</taxon>
    </lineage>
</organism>
<protein>
    <submittedName>
        <fullName evidence="1">SAM-dependent methyltransferase</fullName>
    </submittedName>
</protein>
<dbReference type="Gene3D" id="3.40.50.150">
    <property type="entry name" value="Vaccinia Virus protein VP39"/>
    <property type="match status" value="1"/>
</dbReference>
<dbReference type="EMBL" id="SDPT01000004">
    <property type="protein sequence ID" value="RXZ29977.1"/>
    <property type="molecule type" value="Genomic_DNA"/>
</dbReference>
<keyword evidence="2" id="KW-1185">Reference proteome</keyword>
<accession>A0A4Q2IL80</accession>
<evidence type="ECO:0000313" key="2">
    <source>
        <dbReference type="Proteomes" id="UP000292347"/>
    </source>
</evidence>
<dbReference type="SUPFAM" id="SSF53335">
    <property type="entry name" value="S-adenosyl-L-methionine-dependent methyltransferases"/>
    <property type="match status" value="1"/>
</dbReference>
<name>A0A4Q2IL80_9SPHN</name>
<dbReference type="Proteomes" id="UP000292347">
    <property type="component" value="Unassembled WGS sequence"/>
</dbReference>
<keyword evidence="1" id="KW-0808">Transferase</keyword>
<proteinExistence type="predicted"/>
<gene>
    <name evidence="1" type="ORF">EO081_16285</name>
</gene>
<dbReference type="OrthoDB" id="8201751at2"/>
<dbReference type="GO" id="GO:0008168">
    <property type="term" value="F:methyltransferase activity"/>
    <property type="evidence" value="ECO:0007669"/>
    <property type="project" value="UniProtKB-KW"/>
</dbReference>
<dbReference type="GO" id="GO:0032259">
    <property type="term" value="P:methylation"/>
    <property type="evidence" value="ECO:0007669"/>
    <property type="project" value="UniProtKB-KW"/>
</dbReference>
<dbReference type="InterPro" id="IPR029063">
    <property type="entry name" value="SAM-dependent_MTases_sf"/>
</dbReference>
<reference evidence="1 2" key="1">
    <citation type="submission" date="2019-01" db="EMBL/GenBank/DDBJ databases">
        <title>Sphingomonas mucosissima sp. nov. and Sphingomonas desiccabilis sp. nov., from biological soil crusts in the Colorado Plateau, USA.</title>
        <authorList>
            <person name="Zhu D."/>
        </authorList>
    </citation>
    <scope>NUCLEOTIDE SEQUENCE [LARGE SCALE GENOMIC DNA]</scope>
    <source>
        <strain evidence="1 2">CP1D</strain>
    </source>
</reference>
<comment type="caution">
    <text evidence="1">The sequence shown here is derived from an EMBL/GenBank/DDBJ whole genome shotgun (WGS) entry which is preliminary data.</text>
</comment>
<sequence length="155" mass="16356">MASPAPHSRTVRRSAIQDPRWAAVTAHLAALREQGRHAIRIVDADCGAGALLLGALLYARALGFTAIEGRGIEVSPPLVGRARASAARLRNPAIGVTFEVGDVATALRDEAEVPADLLLWHRYPAQDAPDVRVALSRAAKVVIDDSAAAADRWAA</sequence>
<evidence type="ECO:0000313" key="1">
    <source>
        <dbReference type="EMBL" id="RXZ29977.1"/>
    </source>
</evidence>
<dbReference type="AlphaFoldDB" id="A0A4Q2IL80"/>
<keyword evidence="1" id="KW-0489">Methyltransferase</keyword>